<feature type="transmembrane region" description="Helical" evidence="1">
    <location>
        <begin position="216"/>
        <end position="235"/>
    </location>
</feature>
<reference evidence="3" key="1">
    <citation type="journal article" date="2019" name="Int. J. Syst. Evol. Microbiol.">
        <title>The Global Catalogue of Microorganisms (GCM) 10K type strain sequencing project: providing services to taxonomists for standard genome sequencing and annotation.</title>
        <authorList>
            <consortium name="The Broad Institute Genomics Platform"/>
            <consortium name="The Broad Institute Genome Sequencing Center for Infectious Disease"/>
            <person name="Wu L."/>
            <person name="Ma J."/>
        </authorList>
    </citation>
    <scope>NUCLEOTIDE SEQUENCE [LARGE SCALE GENOMIC DNA]</scope>
    <source>
        <strain evidence="3">JCM 1490</strain>
    </source>
</reference>
<protein>
    <submittedName>
        <fullName evidence="2">Uncharacterized protein</fullName>
    </submittedName>
</protein>
<evidence type="ECO:0000313" key="2">
    <source>
        <dbReference type="EMBL" id="MFC7407115.1"/>
    </source>
</evidence>
<feature type="transmembrane region" description="Helical" evidence="1">
    <location>
        <begin position="132"/>
        <end position="149"/>
    </location>
</feature>
<dbReference type="Proteomes" id="UP001596455">
    <property type="component" value="Unassembled WGS sequence"/>
</dbReference>
<feature type="transmembrane region" description="Helical" evidence="1">
    <location>
        <begin position="184"/>
        <end position="204"/>
    </location>
</feature>
<keyword evidence="1" id="KW-0472">Membrane</keyword>
<keyword evidence="1" id="KW-0812">Transmembrane</keyword>
<proteinExistence type="predicted"/>
<dbReference type="EMBL" id="JBHTCQ010000005">
    <property type="protein sequence ID" value="MFC7407115.1"/>
    <property type="molecule type" value="Genomic_DNA"/>
</dbReference>
<dbReference type="RefSeq" id="WP_382396645.1">
    <property type="nucleotide sequence ID" value="NZ_JBHTCQ010000005.1"/>
</dbReference>
<keyword evidence="3" id="KW-1185">Reference proteome</keyword>
<evidence type="ECO:0000313" key="3">
    <source>
        <dbReference type="Proteomes" id="UP001596455"/>
    </source>
</evidence>
<keyword evidence="1" id="KW-1133">Transmembrane helix</keyword>
<feature type="transmembrane region" description="Helical" evidence="1">
    <location>
        <begin position="54"/>
        <end position="72"/>
    </location>
</feature>
<evidence type="ECO:0000256" key="1">
    <source>
        <dbReference type="SAM" id="Phobius"/>
    </source>
</evidence>
<gene>
    <name evidence="2" type="ORF">ACFQQL_18505</name>
</gene>
<feature type="transmembrane region" description="Helical" evidence="1">
    <location>
        <begin position="107"/>
        <end position="126"/>
    </location>
</feature>
<feature type="transmembrane region" description="Helical" evidence="1">
    <location>
        <begin position="29"/>
        <end position="47"/>
    </location>
</feature>
<accession>A0ABW2QHF7</accession>
<comment type="caution">
    <text evidence="2">The sequence shown here is derived from an EMBL/GenBank/DDBJ whole genome shotgun (WGS) entry which is preliminary data.</text>
</comment>
<sequence length="245" mass="23772">MGAATRAAVTAVGAAAIALAGYLSTDALYGVVVALGLLFAAGWPRLLGLPTARGGSIVIGLAAVAALAVVRFAGFGHLGLVAGLAVVAAIVHQMLRRDGRPRLVESVSGIVTGAVVTISAAGWLAIEVDRTTPALVVTAAATIAAAATVTALRAPIAVVGGLAAVVGAGVGLLIGFLLGEVGPVAGALVGLTAGILTAALHILFGQFPASGRIRPALAAALLLVLVSGVPVYLVGRLLESGLPGV</sequence>
<organism evidence="2 3">
    <name type="scientific">Georgenia alba</name>
    <dbReference type="NCBI Taxonomy" id="2233858"/>
    <lineage>
        <taxon>Bacteria</taxon>
        <taxon>Bacillati</taxon>
        <taxon>Actinomycetota</taxon>
        <taxon>Actinomycetes</taxon>
        <taxon>Micrococcales</taxon>
        <taxon>Bogoriellaceae</taxon>
        <taxon>Georgenia</taxon>
    </lineage>
</organism>
<feature type="transmembrane region" description="Helical" evidence="1">
    <location>
        <begin position="156"/>
        <end position="178"/>
    </location>
</feature>
<name>A0ABW2QHF7_9MICO</name>